<dbReference type="STRING" id="266762.HQ36_04130"/>
<dbReference type="GO" id="GO:0004347">
    <property type="term" value="F:glucose-6-phosphate isomerase activity"/>
    <property type="evidence" value="ECO:0007669"/>
    <property type="project" value="UniProtKB-UniRule"/>
</dbReference>
<comment type="function">
    <text evidence="6">Catalyzes the reversible isomerization of glucose-6-phosphate to fructose-6-phosphate.</text>
</comment>
<comment type="similarity">
    <text evidence="1 6 7">Belongs to the GPI family.</text>
</comment>
<dbReference type="eggNOG" id="COG0166">
    <property type="taxonomic scope" value="Bacteria"/>
</dbReference>
<dbReference type="CDD" id="cd05015">
    <property type="entry name" value="SIS_PGI_1"/>
    <property type="match status" value="1"/>
</dbReference>
<dbReference type="GO" id="GO:0048029">
    <property type="term" value="F:monosaccharide binding"/>
    <property type="evidence" value="ECO:0007669"/>
    <property type="project" value="TreeGrafter"/>
</dbReference>
<keyword evidence="3 6" id="KW-0963">Cytoplasm</keyword>
<organism evidence="8 9">
    <name type="scientific">Porphyromonas gingivicanis</name>
    <dbReference type="NCBI Taxonomy" id="266762"/>
    <lineage>
        <taxon>Bacteria</taxon>
        <taxon>Pseudomonadati</taxon>
        <taxon>Bacteroidota</taxon>
        <taxon>Bacteroidia</taxon>
        <taxon>Bacteroidales</taxon>
        <taxon>Porphyromonadaceae</taxon>
        <taxon>Porphyromonas</taxon>
    </lineage>
</organism>
<dbReference type="EC" id="5.3.1.9" evidence="6"/>
<comment type="caution">
    <text evidence="6">Lacks conserved residue(s) required for the propagation of feature annotation.</text>
</comment>
<accession>A0A0A2G495</accession>
<sequence>MSKIISLDTSYAGTLELPTQHAKQILTQIRKREIEGADLLGWLHLPHQSKETIEQIKAVAQQLRTSCSHIVCVGIGGSYIGARAIIEALSDAPFSNIEGGKAPILLYAGHNLDEEYLYQLLNLLEGTTFGIVYISKSGNTTEPAIAFRFLKQLLEKNVGKEKASELIVAVTDSKQGSLLKLAQKEGYTTFHIPKDVGGRFSVLSPVGLLPIAIAGYDIEDLLAGARLMEEQVGLEVDIEKNIAIHYACLRNVLYRGGKKVELLVAQTPRLHSLLEWWKQLFGESEGKNNQGLLPHSALFTTDLHSLGQWIQEGDPLLFETIIHIQESVKTLSIPSEREDIDQLNYLSDKSVSWVNQQAIEGTIMAHAHRGVPVLRINMLQINERSLGALIYFFQIAVTFSCYLLEVNPFDQPGVEEYKKNMFTLLGKPEYRE</sequence>
<evidence type="ECO:0000256" key="6">
    <source>
        <dbReference type="HAMAP-Rule" id="MF_00473"/>
    </source>
</evidence>
<dbReference type="EMBL" id="JQZW01000008">
    <property type="protein sequence ID" value="KGN98108.1"/>
    <property type="molecule type" value="Genomic_DNA"/>
</dbReference>
<evidence type="ECO:0000256" key="4">
    <source>
        <dbReference type="ARBA" id="ARBA00023152"/>
    </source>
</evidence>
<comment type="catalytic activity">
    <reaction evidence="6 7">
        <text>alpha-D-glucose 6-phosphate = beta-D-fructose 6-phosphate</text>
        <dbReference type="Rhea" id="RHEA:11816"/>
        <dbReference type="ChEBI" id="CHEBI:57634"/>
        <dbReference type="ChEBI" id="CHEBI:58225"/>
        <dbReference type="EC" id="5.3.1.9"/>
    </reaction>
</comment>
<dbReference type="PANTHER" id="PTHR11469:SF1">
    <property type="entry name" value="GLUCOSE-6-PHOSPHATE ISOMERASE"/>
    <property type="match status" value="1"/>
</dbReference>
<evidence type="ECO:0000313" key="8">
    <source>
        <dbReference type="EMBL" id="KGN98108.1"/>
    </source>
</evidence>
<dbReference type="PROSITE" id="PS51463">
    <property type="entry name" value="P_GLUCOSE_ISOMERASE_3"/>
    <property type="match status" value="1"/>
</dbReference>
<evidence type="ECO:0000256" key="5">
    <source>
        <dbReference type="ARBA" id="ARBA00023235"/>
    </source>
</evidence>
<name>A0A0A2G495_9PORP</name>
<dbReference type="CDD" id="cd05016">
    <property type="entry name" value="SIS_PGI_2"/>
    <property type="match status" value="1"/>
</dbReference>
<keyword evidence="2 6" id="KW-0312">Gluconeogenesis</keyword>
<dbReference type="GO" id="GO:0006096">
    <property type="term" value="P:glycolytic process"/>
    <property type="evidence" value="ECO:0007669"/>
    <property type="project" value="UniProtKB-UniRule"/>
</dbReference>
<gene>
    <name evidence="6" type="primary">pgi</name>
    <name evidence="8" type="ORF">HQ36_04130</name>
</gene>
<feature type="active site" evidence="6">
    <location>
        <position position="418"/>
    </location>
</feature>
<dbReference type="RefSeq" id="WP_036883603.1">
    <property type="nucleotide sequence ID" value="NZ_JQZW01000008.1"/>
</dbReference>
<evidence type="ECO:0000313" key="9">
    <source>
        <dbReference type="Proteomes" id="UP000030134"/>
    </source>
</evidence>
<dbReference type="UniPathway" id="UPA00138"/>
<dbReference type="OrthoDB" id="140919at2"/>
<dbReference type="InterPro" id="IPR035476">
    <property type="entry name" value="SIS_PGI_1"/>
</dbReference>
<feature type="active site" description="Proton donor" evidence="6">
    <location>
        <position position="283"/>
    </location>
</feature>
<reference evidence="8 9" key="1">
    <citation type="submission" date="2014-08" db="EMBL/GenBank/DDBJ databases">
        <title>Porphyromonas gingivicanis strain:COT-022_OH1391 Genome sequencing.</title>
        <authorList>
            <person name="Wallis C."/>
            <person name="Deusch O."/>
            <person name="O'Flynn C."/>
            <person name="Davis I."/>
            <person name="Jospin G."/>
            <person name="Darling A.E."/>
            <person name="Coil D.A."/>
            <person name="Alexiev A."/>
            <person name="Horsfall A."/>
            <person name="Kirkwood N."/>
            <person name="Harris S."/>
            <person name="Eisen J.A."/>
        </authorList>
    </citation>
    <scope>NUCLEOTIDE SEQUENCE [LARGE SCALE GENOMIC DNA]</scope>
    <source>
        <strain evidence="9">COT-022 OH1391</strain>
    </source>
</reference>
<dbReference type="FunFam" id="3.40.50.10490:FF:000016">
    <property type="entry name" value="Glucose-6-phosphate isomerase"/>
    <property type="match status" value="1"/>
</dbReference>
<keyword evidence="5 6" id="KW-0413">Isomerase</keyword>
<dbReference type="GO" id="GO:0005829">
    <property type="term" value="C:cytosol"/>
    <property type="evidence" value="ECO:0007669"/>
    <property type="project" value="TreeGrafter"/>
</dbReference>
<dbReference type="PRINTS" id="PR00662">
    <property type="entry name" value="G6PISOMERASE"/>
</dbReference>
<evidence type="ECO:0000256" key="7">
    <source>
        <dbReference type="RuleBase" id="RU000612"/>
    </source>
</evidence>
<dbReference type="SUPFAM" id="SSF53697">
    <property type="entry name" value="SIS domain"/>
    <property type="match status" value="1"/>
</dbReference>
<dbReference type="HAMAP" id="MF_00473">
    <property type="entry name" value="G6P_isomerase"/>
    <property type="match status" value="1"/>
</dbReference>
<evidence type="ECO:0000256" key="1">
    <source>
        <dbReference type="ARBA" id="ARBA00006604"/>
    </source>
</evidence>
<protein>
    <recommendedName>
        <fullName evidence="6">Glucose-6-phosphate isomerase</fullName>
        <shortName evidence="6">GPI</shortName>
        <ecNumber evidence="6">5.3.1.9</ecNumber>
    </recommendedName>
    <alternativeName>
        <fullName evidence="6">Phosphoglucose isomerase</fullName>
        <shortName evidence="6">PGI</shortName>
    </alternativeName>
    <alternativeName>
        <fullName evidence="6">Phosphohexose isomerase</fullName>
        <shortName evidence="6">PHI</shortName>
    </alternativeName>
</protein>
<dbReference type="Gene3D" id="3.40.50.10490">
    <property type="entry name" value="Glucose-6-phosphate isomerase like protein, domain 1"/>
    <property type="match status" value="2"/>
</dbReference>
<dbReference type="AlphaFoldDB" id="A0A0A2G495"/>
<comment type="pathway">
    <text evidence="6 7">Carbohydrate degradation; glycolysis; D-glyceraldehyde 3-phosphate and glycerone phosphate from D-glucose: step 2/4.</text>
</comment>
<comment type="caution">
    <text evidence="8">The sequence shown here is derived from an EMBL/GenBank/DDBJ whole genome shotgun (WGS) entry which is preliminary data.</text>
</comment>
<dbReference type="GO" id="GO:0097367">
    <property type="term" value="F:carbohydrate derivative binding"/>
    <property type="evidence" value="ECO:0007669"/>
    <property type="project" value="InterPro"/>
</dbReference>
<proteinExistence type="inferred from homology"/>
<evidence type="ECO:0000256" key="2">
    <source>
        <dbReference type="ARBA" id="ARBA00022432"/>
    </source>
</evidence>
<dbReference type="Proteomes" id="UP000030134">
    <property type="component" value="Unassembled WGS sequence"/>
</dbReference>
<comment type="subcellular location">
    <subcellularLocation>
        <location evidence="6">Cytoplasm</location>
    </subcellularLocation>
</comment>
<dbReference type="GO" id="GO:0051156">
    <property type="term" value="P:glucose 6-phosphate metabolic process"/>
    <property type="evidence" value="ECO:0007669"/>
    <property type="project" value="TreeGrafter"/>
</dbReference>
<dbReference type="PANTHER" id="PTHR11469">
    <property type="entry name" value="GLUCOSE-6-PHOSPHATE ISOMERASE"/>
    <property type="match status" value="1"/>
</dbReference>
<dbReference type="InterPro" id="IPR035482">
    <property type="entry name" value="SIS_PGI_2"/>
</dbReference>
<dbReference type="Pfam" id="PF00342">
    <property type="entry name" value="PGI"/>
    <property type="match status" value="1"/>
</dbReference>
<keyword evidence="4 6" id="KW-0324">Glycolysis</keyword>
<evidence type="ECO:0000256" key="3">
    <source>
        <dbReference type="ARBA" id="ARBA00022490"/>
    </source>
</evidence>
<dbReference type="GO" id="GO:0006094">
    <property type="term" value="P:gluconeogenesis"/>
    <property type="evidence" value="ECO:0007669"/>
    <property type="project" value="UniProtKB-UniRule"/>
</dbReference>
<dbReference type="InterPro" id="IPR046348">
    <property type="entry name" value="SIS_dom_sf"/>
</dbReference>
<dbReference type="UniPathway" id="UPA00109">
    <property type="reaction ID" value="UER00181"/>
</dbReference>
<keyword evidence="9" id="KW-1185">Reference proteome</keyword>
<dbReference type="InterPro" id="IPR001672">
    <property type="entry name" value="G6P_Isomerase"/>
</dbReference>
<comment type="pathway">
    <text evidence="6">Carbohydrate biosynthesis; gluconeogenesis.</text>
</comment>
<dbReference type="NCBIfam" id="NF010697">
    <property type="entry name" value="PRK14097.1"/>
    <property type="match status" value="1"/>
</dbReference>